<dbReference type="InterPro" id="IPR057191">
    <property type="entry name" value="DUF7869"/>
</dbReference>
<dbReference type="Proteomes" id="UP001642484">
    <property type="component" value="Unassembled WGS sequence"/>
</dbReference>
<proteinExistence type="predicted"/>
<protein>
    <recommendedName>
        <fullName evidence="2">DUF7869 domain-containing protein</fullName>
    </recommendedName>
</protein>
<evidence type="ECO:0000259" key="2">
    <source>
        <dbReference type="Pfam" id="PF25273"/>
    </source>
</evidence>
<reference evidence="3 4" key="1">
    <citation type="submission" date="2024-02" db="EMBL/GenBank/DDBJ databases">
        <authorList>
            <person name="Chen Y."/>
            <person name="Shah S."/>
            <person name="Dougan E. K."/>
            <person name="Thang M."/>
            <person name="Chan C."/>
        </authorList>
    </citation>
    <scope>NUCLEOTIDE SEQUENCE [LARGE SCALE GENOMIC DNA]</scope>
</reference>
<comment type="caution">
    <text evidence="3">The sequence shown here is derived from an EMBL/GenBank/DDBJ whole genome shotgun (WGS) entry which is preliminary data.</text>
</comment>
<keyword evidence="4" id="KW-1185">Reference proteome</keyword>
<evidence type="ECO:0000313" key="4">
    <source>
        <dbReference type="Proteomes" id="UP001642484"/>
    </source>
</evidence>
<dbReference type="Pfam" id="PF25273">
    <property type="entry name" value="DUF7869"/>
    <property type="match status" value="1"/>
</dbReference>
<organism evidence="3 4">
    <name type="scientific">Durusdinium trenchii</name>
    <dbReference type="NCBI Taxonomy" id="1381693"/>
    <lineage>
        <taxon>Eukaryota</taxon>
        <taxon>Sar</taxon>
        <taxon>Alveolata</taxon>
        <taxon>Dinophyceae</taxon>
        <taxon>Suessiales</taxon>
        <taxon>Symbiodiniaceae</taxon>
        <taxon>Durusdinium</taxon>
    </lineage>
</organism>
<dbReference type="PANTHER" id="PTHR33153:SF3">
    <property type="entry name" value="TRAFFICKING PROTEIN PARTICLE COMPLEX SUBUNIT 11 DOMAIN-CONTAINING PROTEIN"/>
    <property type="match status" value="1"/>
</dbReference>
<gene>
    <name evidence="3" type="ORF">CCMP2556_LOCUS38823</name>
</gene>
<feature type="domain" description="DUF7869" evidence="2">
    <location>
        <begin position="257"/>
        <end position="439"/>
    </location>
</feature>
<evidence type="ECO:0000256" key="1">
    <source>
        <dbReference type="SAM" id="MobiDB-lite"/>
    </source>
</evidence>
<feature type="region of interest" description="Disordered" evidence="1">
    <location>
        <begin position="587"/>
        <end position="609"/>
    </location>
</feature>
<sequence length="609" mass="70011">MEEYRVEQPKHPSLGYAMKRSGQAQWPHILGFFWILYISAAEILPDKFVMPKQHALEDHEEDSDFEERYCNSFLKDLDPQFQLPSPEHLGPGSFKGPRRYLEHAQPIDLFYQYKAHETSEGRQPASLSTFMRCFKKVFDTHLKFREKCEHAQCDVCGRLKRKIKEALCKSDRLEFSRQYGRHILSQWLDRQVYWKLRALSQSYFHSREALAHGPNINIYNSLVTIICDGMDQSKLRTPRFGYKRLCKGLEPLYRPTLHLVAVWLHGLKLLLPISDESLKKDSETQIELLVRGLQVLYDSSPAQLPAGLHIQQDNCAREGKNRYVAALGIMLVALGIFRYCSLGFLRKAHSHEDVDQVFGQISRLLRGKCFNSPEELIKLLNQCAGANQADSSTRLRGTSACAFKLDQAAKWKAWVRQLGIVLKGRVHLFKFVRREDIEMEVFQRVAEFEDFPFGRAKKPGDICLIAKRWLGDTEVLRLIALVSEDVCTELRTGAQLPSGVTERRAIGHRVVQNIHRYVPRCQKSGDLNEAASRYLLGWADRTLQEVPRPAVYSILNYRWDARLRAEPVMPGTWVPPRRLRHFDLTIGEEGGHTSDSESDNAPVDLPLDG</sequence>
<evidence type="ECO:0000313" key="3">
    <source>
        <dbReference type="EMBL" id="CAK9078746.1"/>
    </source>
</evidence>
<name>A0ABP0PRT4_9DINO</name>
<accession>A0ABP0PRT4</accession>
<dbReference type="EMBL" id="CAXAMN010023584">
    <property type="protein sequence ID" value="CAK9078746.1"/>
    <property type="molecule type" value="Genomic_DNA"/>
</dbReference>
<dbReference type="PANTHER" id="PTHR33153">
    <property type="entry name" value="MYND-TYPE DOMAIN-CONTAINING PROTEIN"/>
    <property type="match status" value="1"/>
</dbReference>